<feature type="domain" description="NodB homology" evidence="1">
    <location>
        <begin position="56"/>
        <end position="235"/>
    </location>
</feature>
<gene>
    <name evidence="2" type="ORF">EV207_12675</name>
</gene>
<proteinExistence type="predicted"/>
<dbReference type="PANTHER" id="PTHR10587:SF128">
    <property type="entry name" value="POLYSACCHARIDE DEACETYLASE PDAB-RELATED"/>
    <property type="match status" value="1"/>
</dbReference>
<dbReference type="GO" id="GO:0016810">
    <property type="term" value="F:hydrolase activity, acting on carbon-nitrogen (but not peptide) bonds"/>
    <property type="evidence" value="ECO:0007669"/>
    <property type="project" value="InterPro"/>
</dbReference>
<dbReference type="InterPro" id="IPR002509">
    <property type="entry name" value="NODB_dom"/>
</dbReference>
<name>A0A4R2NR71_9BACL</name>
<protein>
    <submittedName>
        <fullName evidence="2">Polysaccharide deacetylase family sporulation protein PdaB</fullName>
    </submittedName>
</protein>
<dbReference type="InterPro" id="IPR014132">
    <property type="entry name" value="PdaB-like"/>
</dbReference>
<evidence type="ECO:0000259" key="1">
    <source>
        <dbReference type="PROSITE" id="PS51677"/>
    </source>
</evidence>
<dbReference type="PANTHER" id="PTHR10587">
    <property type="entry name" value="GLYCOSYL TRANSFERASE-RELATED"/>
    <property type="match status" value="1"/>
</dbReference>
<dbReference type="AlphaFoldDB" id="A0A4R2NR71"/>
<dbReference type="GO" id="GO:0016020">
    <property type="term" value="C:membrane"/>
    <property type="evidence" value="ECO:0007669"/>
    <property type="project" value="TreeGrafter"/>
</dbReference>
<evidence type="ECO:0000313" key="3">
    <source>
        <dbReference type="Proteomes" id="UP000295416"/>
    </source>
</evidence>
<dbReference type="Gene3D" id="3.20.20.370">
    <property type="entry name" value="Glycoside hydrolase/deacetylase"/>
    <property type="match status" value="1"/>
</dbReference>
<dbReference type="InterPro" id="IPR050248">
    <property type="entry name" value="Polysacc_deacetylase_ArnD"/>
</dbReference>
<dbReference type="GO" id="GO:0005975">
    <property type="term" value="P:carbohydrate metabolic process"/>
    <property type="evidence" value="ECO:0007669"/>
    <property type="project" value="InterPro"/>
</dbReference>
<sequence>MRFVWVLNGRKIKRTLFIIVAAFFAALVAFVQNQEVSVFSTTKGPKALSQVKTDQDQLSLTFDISWGDVQVEPILKTLKREKVKATFFISGEWAERHKDIVEKIVKDGHEIASHGYRHQSYTGMEPNEIRKDIQLANQAIKKAIGKKPNLLRPPFGKINKDVLQTVSRLDQQVVLWSVNPQDAENPGSESIASYVVEHSDKGDIIRMHASDSAKQTFKALPFIIEELKHKDFTFVTLSSLISDAKVNSKIIK</sequence>
<dbReference type="OrthoDB" id="9806342at2"/>
<reference evidence="2 3" key="1">
    <citation type="submission" date="2019-03" db="EMBL/GenBank/DDBJ databases">
        <title>Genomic Encyclopedia of Type Strains, Phase IV (KMG-IV): sequencing the most valuable type-strain genomes for metagenomic binning, comparative biology and taxonomic classification.</title>
        <authorList>
            <person name="Goeker M."/>
        </authorList>
    </citation>
    <scope>NUCLEOTIDE SEQUENCE [LARGE SCALE GENOMIC DNA]</scope>
    <source>
        <strain evidence="2 3">DSM 19377</strain>
    </source>
</reference>
<dbReference type="SUPFAM" id="SSF88713">
    <property type="entry name" value="Glycoside hydrolase/deacetylase"/>
    <property type="match status" value="1"/>
</dbReference>
<dbReference type="PROSITE" id="PS51677">
    <property type="entry name" value="NODB"/>
    <property type="match status" value="1"/>
</dbReference>
<organism evidence="2 3">
    <name type="scientific">Scopulibacillus darangshiensis</name>
    <dbReference type="NCBI Taxonomy" id="442528"/>
    <lineage>
        <taxon>Bacteria</taxon>
        <taxon>Bacillati</taxon>
        <taxon>Bacillota</taxon>
        <taxon>Bacilli</taxon>
        <taxon>Bacillales</taxon>
        <taxon>Sporolactobacillaceae</taxon>
        <taxon>Scopulibacillus</taxon>
    </lineage>
</organism>
<comment type="caution">
    <text evidence="2">The sequence shown here is derived from an EMBL/GenBank/DDBJ whole genome shotgun (WGS) entry which is preliminary data.</text>
</comment>
<evidence type="ECO:0000313" key="2">
    <source>
        <dbReference type="EMBL" id="TCP24202.1"/>
    </source>
</evidence>
<dbReference type="NCBIfam" id="TIGR02764">
    <property type="entry name" value="spore_ybaN_pdaB"/>
    <property type="match status" value="1"/>
</dbReference>
<dbReference type="Proteomes" id="UP000295416">
    <property type="component" value="Unassembled WGS sequence"/>
</dbReference>
<keyword evidence="3" id="KW-1185">Reference proteome</keyword>
<dbReference type="InterPro" id="IPR011330">
    <property type="entry name" value="Glyco_hydro/deAcase_b/a-brl"/>
</dbReference>
<dbReference type="Pfam" id="PF01522">
    <property type="entry name" value="Polysacc_deac_1"/>
    <property type="match status" value="1"/>
</dbReference>
<dbReference type="RefSeq" id="WP_132747127.1">
    <property type="nucleotide sequence ID" value="NZ_SLXK01000026.1"/>
</dbReference>
<accession>A0A4R2NR71</accession>
<dbReference type="EMBL" id="SLXK01000026">
    <property type="protein sequence ID" value="TCP24202.1"/>
    <property type="molecule type" value="Genomic_DNA"/>
</dbReference>